<dbReference type="InterPro" id="IPR028082">
    <property type="entry name" value="Peripla_BP_I"/>
</dbReference>
<evidence type="ECO:0000256" key="4">
    <source>
        <dbReference type="SAM" id="SignalP"/>
    </source>
</evidence>
<dbReference type="EMBL" id="CP021354">
    <property type="protein sequence ID" value="AWK72920.1"/>
    <property type="molecule type" value="Genomic_DNA"/>
</dbReference>
<reference evidence="6 7" key="1">
    <citation type="submission" date="2017-05" db="EMBL/GenBank/DDBJ databases">
        <title>Isolation of Rhodococcus sp. S2-17 biodegrading of BP-3.</title>
        <authorList>
            <person name="Lee Y."/>
            <person name="Kim K.H."/>
            <person name="Chun B.H."/>
            <person name="Jung H.S."/>
            <person name="Jeon C.O."/>
        </authorList>
    </citation>
    <scope>NUCLEOTIDE SEQUENCE [LARGE SCALE GENOMIC DNA]</scope>
    <source>
        <strain evidence="6 7">S2-17</strain>
    </source>
</reference>
<name>A0A2S2BWA7_9NOCA</name>
<dbReference type="GO" id="GO:0030313">
    <property type="term" value="C:cell envelope"/>
    <property type="evidence" value="ECO:0007669"/>
    <property type="project" value="UniProtKB-SubCell"/>
</dbReference>
<feature type="signal peptide" evidence="4">
    <location>
        <begin position="1"/>
        <end position="21"/>
    </location>
</feature>
<dbReference type="OrthoDB" id="9804917at2"/>
<comment type="subcellular location">
    <subcellularLocation>
        <location evidence="1">Cell envelope</location>
    </subcellularLocation>
</comment>
<dbReference type="PANTHER" id="PTHR46847">
    <property type="entry name" value="D-ALLOSE-BINDING PERIPLASMIC PROTEIN-RELATED"/>
    <property type="match status" value="1"/>
</dbReference>
<dbReference type="Pfam" id="PF13407">
    <property type="entry name" value="Peripla_BP_4"/>
    <property type="match status" value="1"/>
</dbReference>
<dbReference type="InterPro" id="IPR025997">
    <property type="entry name" value="SBP_2_dom"/>
</dbReference>
<dbReference type="Proteomes" id="UP000245711">
    <property type="component" value="Chromosome"/>
</dbReference>
<evidence type="ECO:0000256" key="1">
    <source>
        <dbReference type="ARBA" id="ARBA00004196"/>
    </source>
</evidence>
<dbReference type="GO" id="GO:0030246">
    <property type="term" value="F:carbohydrate binding"/>
    <property type="evidence" value="ECO:0007669"/>
    <property type="project" value="UniProtKB-ARBA"/>
</dbReference>
<sequence length="359" mass="37821">MSSHRKWTAVSAVLLTAGMIAGCTVNTGAGAGTGGERGDGQGFSANVELLPARQKVQDIMQGKRVAFVPMLYKGYQLTENWGTSLTRSLEASGAQVTIHDPNFDPDRMLAILNDIIARKQADVMVLQSSAQGLLDNVIERAAQAGIYTVVLNMMSTRLSDAFVGVDVYGAAQAITKRAVADCNARGTTKKLSIIDGMGNDPASLLWNAGIKDVAEHEGYEVQISHSQFDNSKAQAAAEAAMQQNGNDLCGFLVTFDLNAVSVGQTVKAAESRRQIQPTAIGVYTLDANSATCEELRRGTVTATAAYDVQGIGAAGAVAVQNLLINGAPAGSRHDVGYVSYHVVDGKTADETTIACYRSN</sequence>
<dbReference type="AlphaFoldDB" id="A0A2S2BWA7"/>
<accession>A0A2S2BWA7</accession>
<feature type="domain" description="Periplasmic binding protein" evidence="5">
    <location>
        <begin position="78"/>
        <end position="324"/>
    </location>
</feature>
<dbReference type="RefSeq" id="WP_109330455.1">
    <property type="nucleotide sequence ID" value="NZ_CP021354.1"/>
</dbReference>
<comment type="similarity">
    <text evidence="2">Belongs to the bacterial solute-binding protein 2 family.</text>
</comment>
<dbReference type="PANTHER" id="PTHR46847:SF1">
    <property type="entry name" value="D-ALLOSE-BINDING PERIPLASMIC PROTEIN-RELATED"/>
    <property type="match status" value="1"/>
</dbReference>
<keyword evidence="7" id="KW-1185">Reference proteome</keyword>
<proteinExistence type="inferred from homology"/>
<dbReference type="SUPFAM" id="SSF53822">
    <property type="entry name" value="Periplasmic binding protein-like I"/>
    <property type="match status" value="1"/>
</dbReference>
<organism evidence="6 7">
    <name type="scientific">Rhodococcus oxybenzonivorans</name>
    <dbReference type="NCBI Taxonomy" id="1990687"/>
    <lineage>
        <taxon>Bacteria</taxon>
        <taxon>Bacillati</taxon>
        <taxon>Actinomycetota</taxon>
        <taxon>Actinomycetes</taxon>
        <taxon>Mycobacteriales</taxon>
        <taxon>Nocardiaceae</taxon>
        <taxon>Rhodococcus</taxon>
    </lineage>
</organism>
<dbReference type="KEGG" id="roz:CBI38_16530"/>
<feature type="chain" id="PRO_5039201472" description="Periplasmic binding protein domain-containing protein" evidence="4">
    <location>
        <begin position="22"/>
        <end position="359"/>
    </location>
</feature>
<evidence type="ECO:0000256" key="2">
    <source>
        <dbReference type="ARBA" id="ARBA00007639"/>
    </source>
</evidence>
<protein>
    <recommendedName>
        <fullName evidence="5">Periplasmic binding protein domain-containing protein</fullName>
    </recommendedName>
</protein>
<dbReference type="PROSITE" id="PS51257">
    <property type="entry name" value="PROKAR_LIPOPROTEIN"/>
    <property type="match status" value="1"/>
</dbReference>
<dbReference type="Gene3D" id="3.40.50.2300">
    <property type="match status" value="2"/>
</dbReference>
<keyword evidence="3 4" id="KW-0732">Signal</keyword>
<evidence type="ECO:0000313" key="6">
    <source>
        <dbReference type="EMBL" id="AWK72920.1"/>
    </source>
</evidence>
<gene>
    <name evidence="6" type="ORF">CBI38_16530</name>
</gene>
<evidence type="ECO:0000256" key="3">
    <source>
        <dbReference type="ARBA" id="ARBA00022729"/>
    </source>
</evidence>
<evidence type="ECO:0000259" key="5">
    <source>
        <dbReference type="Pfam" id="PF13407"/>
    </source>
</evidence>
<evidence type="ECO:0000313" key="7">
    <source>
        <dbReference type="Proteomes" id="UP000245711"/>
    </source>
</evidence>